<name>A0AAU7ZVH3_9BACT</name>
<organism evidence="3">
    <name type="scientific">Tunturiibacter psychrotolerans</name>
    <dbReference type="NCBI Taxonomy" id="3069686"/>
    <lineage>
        <taxon>Bacteria</taxon>
        <taxon>Pseudomonadati</taxon>
        <taxon>Acidobacteriota</taxon>
        <taxon>Terriglobia</taxon>
        <taxon>Terriglobales</taxon>
        <taxon>Acidobacteriaceae</taxon>
        <taxon>Tunturiibacter</taxon>
    </lineage>
</organism>
<dbReference type="RefSeq" id="WP_353066554.1">
    <property type="nucleotide sequence ID" value="NZ_CP132942.1"/>
</dbReference>
<dbReference type="KEGG" id="tpsc:RBB77_08685"/>
<feature type="chain" id="PRO_5043369640" evidence="1">
    <location>
        <begin position="25"/>
        <end position="446"/>
    </location>
</feature>
<dbReference type="PANTHER" id="PTHR43383:SF2">
    <property type="entry name" value="AMIDOHYDROLASE 2 FAMILY PROTEIN"/>
    <property type="match status" value="1"/>
</dbReference>
<accession>A0AAU7ZVH3</accession>
<dbReference type="SUPFAM" id="SSF51556">
    <property type="entry name" value="Metallo-dependent hydrolases"/>
    <property type="match status" value="1"/>
</dbReference>
<dbReference type="AlphaFoldDB" id="A0AAU7ZVH3"/>
<feature type="domain" description="Amidohydrolase-related" evidence="2">
    <location>
        <begin position="265"/>
        <end position="446"/>
    </location>
</feature>
<dbReference type="Pfam" id="PF04909">
    <property type="entry name" value="Amidohydro_2"/>
    <property type="match status" value="1"/>
</dbReference>
<protein>
    <submittedName>
        <fullName evidence="3">Amidohydrolase family protein</fullName>
    </submittedName>
</protein>
<evidence type="ECO:0000313" key="3">
    <source>
        <dbReference type="EMBL" id="XCB34953.1"/>
    </source>
</evidence>
<keyword evidence="1" id="KW-0732">Signal</keyword>
<reference evidence="3" key="1">
    <citation type="submission" date="2023-08" db="EMBL/GenBank/DDBJ databases">
        <authorList>
            <person name="Messyasz A."/>
            <person name="Mannisto M.K."/>
            <person name="Kerkhof L.J."/>
            <person name="Haggblom M."/>
        </authorList>
    </citation>
    <scope>NUCLEOTIDE SEQUENCE</scope>
    <source>
        <strain evidence="3">X5P6</strain>
    </source>
</reference>
<reference evidence="3" key="2">
    <citation type="journal article" date="2024" name="Environ. Microbiol.">
        <title>Genome analysis and description of Tunturibacter gen. nov. expands the diversity of Terriglobia in tundra soils.</title>
        <authorList>
            <person name="Messyasz A."/>
            <person name="Mannisto M.K."/>
            <person name="Kerkhof L.J."/>
            <person name="Haggblom M.M."/>
        </authorList>
    </citation>
    <scope>NUCLEOTIDE SEQUENCE</scope>
    <source>
        <strain evidence="3">X5P6</strain>
    </source>
</reference>
<dbReference type="EMBL" id="CP132942">
    <property type="protein sequence ID" value="XCB34953.1"/>
    <property type="molecule type" value="Genomic_DNA"/>
</dbReference>
<proteinExistence type="predicted"/>
<dbReference type="GO" id="GO:0016787">
    <property type="term" value="F:hydrolase activity"/>
    <property type="evidence" value="ECO:0007669"/>
    <property type="project" value="InterPro"/>
</dbReference>
<gene>
    <name evidence="3" type="ORF">RBB77_08685</name>
</gene>
<dbReference type="InterPro" id="IPR006680">
    <property type="entry name" value="Amidohydro-rel"/>
</dbReference>
<feature type="signal peptide" evidence="1">
    <location>
        <begin position="1"/>
        <end position="24"/>
    </location>
</feature>
<evidence type="ECO:0000256" key="1">
    <source>
        <dbReference type="SAM" id="SignalP"/>
    </source>
</evidence>
<dbReference type="Gene3D" id="3.20.20.140">
    <property type="entry name" value="Metal-dependent hydrolases"/>
    <property type="match status" value="1"/>
</dbReference>
<dbReference type="InterPro" id="IPR032466">
    <property type="entry name" value="Metal_Hydrolase"/>
</dbReference>
<sequence length="446" mass="49618">MSSTRRTLLAALALFAAVPSYSHAQSTNPSIDPTIAAQIAAIPAIDNHAHPMLSPPAYATDRNFDALPVDTMEPYTDPAGMRPNLPALHDAWQAIFNFNGQPPLDAAGLAQLEAAREKIRQQQATNYSTYILDKANISTMLANRVAMGTGVQPPRFRWVPYVDALLFPLDNSALAAATPDRKQFFPLEDKLRAQYLQQAGLKAIPPTLDAYLKQLVTPILEQQKANGAVAEKFEIAYLRSFGFDDVPQAEAAHLYATLLHTPHPNEAQYKRLQDFLFRYITAECGRLGMPVHLHTTSGGGGYFSIAGDNPLLLEPLFNDPRLRKTNFVLLHGGWPFVHEIGALLQKPNVYLDISQQSLMISPRTMSAWLREWLELYPEKILYATDAYPYSPSMGWEEAAYIANRNIRDSLGMALTGMLHDNEITPTRATELANMVLHKNAESLYNF</sequence>
<dbReference type="PANTHER" id="PTHR43383">
    <property type="entry name" value="NODULIN 6"/>
    <property type="match status" value="1"/>
</dbReference>
<evidence type="ECO:0000259" key="2">
    <source>
        <dbReference type="Pfam" id="PF04909"/>
    </source>
</evidence>